<feature type="non-terminal residue" evidence="1">
    <location>
        <position position="37"/>
    </location>
</feature>
<evidence type="ECO:0000313" key="1">
    <source>
        <dbReference type="EMBL" id="CAA9294247.1"/>
    </source>
</evidence>
<accession>A0A6J4K3V7</accession>
<sequence length="37" mass="3508">CVPRGVSRQTAGPAAITGQVVALTQDGALPASATTAA</sequence>
<organism evidence="1">
    <name type="scientific">uncultured Chloroflexota bacterium</name>
    <dbReference type="NCBI Taxonomy" id="166587"/>
    <lineage>
        <taxon>Bacteria</taxon>
        <taxon>Bacillati</taxon>
        <taxon>Chloroflexota</taxon>
        <taxon>environmental samples</taxon>
    </lineage>
</organism>
<name>A0A6J4K3V7_9CHLR</name>
<feature type="non-terminal residue" evidence="1">
    <location>
        <position position="1"/>
    </location>
</feature>
<reference evidence="1" key="1">
    <citation type="submission" date="2020-02" db="EMBL/GenBank/DDBJ databases">
        <authorList>
            <person name="Meier V. D."/>
        </authorList>
    </citation>
    <scope>NUCLEOTIDE SEQUENCE</scope>
    <source>
        <strain evidence="1">AVDCRST_MAG77</strain>
    </source>
</reference>
<dbReference type="EMBL" id="CADCTC010000262">
    <property type="protein sequence ID" value="CAA9294247.1"/>
    <property type="molecule type" value="Genomic_DNA"/>
</dbReference>
<proteinExistence type="predicted"/>
<gene>
    <name evidence="1" type="ORF">AVDCRST_MAG77-5028</name>
</gene>
<dbReference type="AlphaFoldDB" id="A0A6J4K3V7"/>
<protein>
    <submittedName>
        <fullName evidence="1">Uncharacterized protein</fullName>
    </submittedName>
</protein>